<keyword evidence="4" id="KW-1185">Reference proteome</keyword>
<name>A0ABR7ZYI3_9CYAN</name>
<dbReference type="PANTHER" id="PTHR43581">
    <property type="entry name" value="ATP/GTP PHOSPHATASE"/>
    <property type="match status" value="1"/>
</dbReference>
<dbReference type="PANTHER" id="PTHR43581:SF4">
    <property type="entry name" value="ATP_GTP PHOSPHATASE"/>
    <property type="match status" value="1"/>
</dbReference>
<dbReference type="InterPro" id="IPR041685">
    <property type="entry name" value="AAA_GajA/Old/RecF-like"/>
</dbReference>
<dbReference type="InterPro" id="IPR027417">
    <property type="entry name" value="P-loop_NTPase"/>
</dbReference>
<accession>A0ABR7ZYI3</accession>
<sequence>MLKSLKIENFRCFPSFEMGQLGRLNLIVGTNNSGKTSILEAIQLLISQSNLEVLQILKNIMVERGEYISDDSGNRELDIRHIFCGHELSTGCKFSITGKQERDLAEISMAIENNPEKSNLLSEWSAQILSISRSGKRDEPDKIPLSINEAIPIDYTRSSIRRLPKDTEVKVQFVSSSSLMPERMIDLFDRVVLTPSEDLVIEALQTIEKNIKRIATNKTNKLIRYRESRVGFFVLLSNNSQRIPIGSMGDGMWRMLGLALAIVNAKDGVLLVDEIDTGLHFTVMSDMWKMLWETAKRLNVQIFATTHSNDCWTSLADIANAENPSEDGITIHRIEKGKPHSIVFTERQIVIAAERHIEVR</sequence>
<reference evidence="3 4" key="1">
    <citation type="journal article" date="2020" name="ISME J.">
        <title>Comparative genomics reveals insights into cyanobacterial evolution and habitat adaptation.</title>
        <authorList>
            <person name="Chen M.Y."/>
            <person name="Teng W.K."/>
            <person name="Zhao L."/>
            <person name="Hu C.X."/>
            <person name="Zhou Y.K."/>
            <person name="Han B.P."/>
            <person name="Song L.R."/>
            <person name="Shu W.S."/>
        </authorList>
    </citation>
    <scope>NUCLEOTIDE SEQUENCE [LARGE SCALE GENOMIC DNA]</scope>
    <source>
        <strain evidence="3 4">FACHB-723</strain>
    </source>
</reference>
<protein>
    <submittedName>
        <fullName evidence="3">AAA family ATPase</fullName>
    </submittedName>
</protein>
<organism evidence="3 4">
    <name type="scientific">Pseudanabaena mucicola FACHB-723</name>
    <dbReference type="NCBI Taxonomy" id="2692860"/>
    <lineage>
        <taxon>Bacteria</taxon>
        <taxon>Bacillati</taxon>
        <taxon>Cyanobacteriota</taxon>
        <taxon>Cyanophyceae</taxon>
        <taxon>Pseudanabaenales</taxon>
        <taxon>Pseudanabaenaceae</taxon>
        <taxon>Pseudanabaena</taxon>
    </lineage>
</organism>
<evidence type="ECO:0000313" key="3">
    <source>
        <dbReference type="EMBL" id="MBD2188899.1"/>
    </source>
</evidence>
<dbReference type="RefSeq" id="WP_190403740.1">
    <property type="nucleotide sequence ID" value="NZ_JACJQB010000024.1"/>
</dbReference>
<dbReference type="PIRSF" id="PIRSF029347">
    <property type="entry name" value="RecF"/>
    <property type="match status" value="1"/>
</dbReference>
<dbReference type="InterPro" id="IPR003959">
    <property type="entry name" value="ATPase_AAA_core"/>
</dbReference>
<evidence type="ECO:0000259" key="1">
    <source>
        <dbReference type="Pfam" id="PF13175"/>
    </source>
</evidence>
<dbReference type="Proteomes" id="UP000642094">
    <property type="component" value="Unassembled WGS sequence"/>
</dbReference>
<dbReference type="Pfam" id="PF13175">
    <property type="entry name" value="AAA_15"/>
    <property type="match status" value="1"/>
</dbReference>
<evidence type="ECO:0000313" key="4">
    <source>
        <dbReference type="Proteomes" id="UP000642094"/>
    </source>
</evidence>
<dbReference type="Pfam" id="PF13304">
    <property type="entry name" value="AAA_21"/>
    <property type="match status" value="1"/>
</dbReference>
<dbReference type="InterPro" id="IPR014555">
    <property type="entry name" value="RecF-like"/>
</dbReference>
<gene>
    <name evidence="3" type="ORF">H6F41_12190</name>
</gene>
<dbReference type="InterPro" id="IPR051396">
    <property type="entry name" value="Bact_Antivir_Def_Nuclease"/>
</dbReference>
<evidence type="ECO:0000259" key="2">
    <source>
        <dbReference type="Pfam" id="PF13304"/>
    </source>
</evidence>
<proteinExistence type="predicted"/>
<feature type="domain" description="Endonuclease GajA/Old nuclease/RecF-like AAA" evidence="1">
    <location>
        <begin position="1"/>
        <end position="125"/>
    </location>
</feature>
<dbReference type="Gene3D" id="3.40.50.300">
    <property type="entry name" value="P-loop containing nucleotide triphosphate hydrolases"/>
    <property type="match status" value="1"/>
</dbReference>
<comment type="caution">
    <text evidence="3">The sequence shown here is derived from an EMBL/GenBank/DDBJ whole genome shotgun (WGS) entry which is preliminary data.</text>
</comment>
<feature type="domain" description="ATPase AAA-type core" evidence="2">
    <location>
        <begin position="145"/>
        <end position="309"/>
    </location>
</feature>
<dbReference type="EMBL" id="JACJQB010000024">
    <property type="protein sequence ID" value="MBD2188899.1"/>
    <property type="molecule type" value="Genomic_DNA"/>
</dbReference>
<dbReference type="SUPFAM" id="SSF52540">
    <property type="entry name" value="P-loop containing nucleoside triphosphate hydrolases"/>
    <property type="match status" value="1"/>
</dbReference>